<protein>
    <submittedName>
        <fullName evidence="3">DUF3493 domain-containing protein</fullName>
    </submittedName>
</protein>
<dbReference type="Pfam" id="PF11998">
    <property type="entry name" value="DUF3493"/>
    <property type="match status" value="1"/>
</dbReference>
<gene>
    <name evidence="3" type="ORF">CP500_000085</name>
</gene>
<evidence type="ECO:0000256" key="2">
    <source>
        <dbReference type="SAM" id="Phobius"/>
    </source>
</evidence>
<name>A0A2G4F6K8_9CYAN</name>
<dbReference type="Proteomes" id="UP000226442">
    <property type="component" value="Unassembled WGS sequence"/>
</dbReference>
<dbReference type="RefSeq" id="WP_096832056.1">
    <property type="nucleotide sequence ID" value="NZ_NXIB02000001.1"/>
</dbReference>
<keyword evidence="2" id="KW-0812">Transmembrane</keyword>
<feature type="region of interest" description="Disordered" evidence="1">
    <location>
        <begin position="1"/>
        <end position="23"/>
    </location>
</feature>
<proteinExistence type="predicted"/>
<dbReference type="InterPro" id="IPR021883">
    <property type="entry name" value="LPA1-like"/>
</dbReference>
<feature type="transmembrane region" description="Helical" evidence="2">
    <location>
        <begin position="74"/>
        <end position="90"/>
    </location>
</feature>
<keyword evidence="2" id="KW-0472">Membrane</keyword>
<dbReference type="OrthoDB" id="425759at2"/>
<keyword evidence="4" id="KW-1185">Reference proteome</keyword>
<organism evidence="3 4">
    <name type="scientific">Tychonema bourrellyi FEM_GT703</name>
    <dbReference type="NCBI Taxonomy" id="2040638"/>
    <lineage>
        <taxon>Bacteria</taxon>
        <taxon>Bacillati</taxon>
        <taxon>Cyanobacteriota</taxon>
        <taxon>Cyanophyceae</taxon>
        <taxon>Oscillatoriophycideae</taxon>
        <taxon>Oscillatoriales</taxon>
        <taxon>Microcoleaceae</taxon>
        <taxon>Tychonema</taxon>
    </lineage>
</organism>
<keyword evidence="2" id="KW-1133">Transmembrane helix</keyword>
<feature type="transmembrane region" description="Helical" evidence="2">
    <location>
        <begin position="41"/>
        <end position="62"/>
    </location>
</feature>
<dbReference type="EMBL" id="NXIB02000001">
    <property type="protein sequence ID" value="PHX57379.1"/>
    <property type="molecule type" value="Genomic_DNA"/>
</dbReference>
<accession>A0A2G4F6K8</accession>
<dbReference type="AlphaFoldDB" id="A0A2G4F6K8"/>
<sequence length="102" mass="11364">MPTPNSDDRPYRPKNPRNLSPEQYKRLTAEIAAPYRPLRQVVYVACGASGFIGGLVFLAKIASGNQVSSTLPNFALQVGVVALMVFLFRWEQRAQDQSPKQK</sequence>
<evidence type="ECO:0000313" key="4">
    <source>
        <dbReference type="Proteomes" id="UP000226442"/>
    </source>
</evidence>
<feature type="compositionally biased region" description="Basic and acidic residues" evidence="1">
    <location>
        <begin position="1"/>
        <end position="11"/>
    </location>
</feature>
<evidence type="ECO:0000256" key="1">
    <source>
        <dbReference type="SAM" id="MobiDB-lite"/>
    </source>
</evidence>
<evidence type="ECO:0000313" key="3">
    <source>
        <dbReference type="EMBL" id="PHX57379.1"/>
    </source>
</evidence>
<comment type="caution">
    <text evidence="3">The sequence shown here is derived from an EMBL/GenBank/DDBJ whole genome shotgun (WGS) entry which is preliminary data.</text>
</comment>
<reference evidence="3" key="1">
    <citation type="submission" date="2017-10" db="EMBL/GenBank/DDBJ databases">
        <title>Draft genome sequence of the planktic cyanobacteria Tychonema bourrellyi isolated from alpine lentic freshwater.</title>
        <authorList>
            <person name="Tett A."/>
            <person name="Armanini F."/>
            <person name="Asnicar F."/>
            <person name="Boscaini A."/>
            <person name="Pasolli E."/>
            <person name="Zolfo M."/>
            <person name="Donati C."/>
            <person name="Salmaso N."/>
            <person name="Segata N."/>
        </authorList>
    </citation>
    <scope>NUCLEOTIDE SEQUENCE</scope>
    <source>
        <strain evidence="3">FEM_GT703</strain>
    </source>
</reference>